<evidence type="ECO:0000313" key="10">
    <source>
        <dbReference type="EMBL" id="MEJ8854505.1"/>
    </source>
</evidence>
<dbReference type="EMBL" id="JBBKZS010000002">
    <property type="protein sequence ID" value="MEJ8854505.1"/>
    <property type="molecule type" value="Genomic_DNA"/>
</dbReference>
<evidence type="ECO:0000256" key="5">
    <source>
        <dbReference type="ARBA" id="ARBA00022777"/>
    </source>
</evidence>
<accession>A0ABU8X3X1</accession>
<keyword evidence="3" id="KW-0808">Transferase</keyword>
<dbReference type="PROSITE" id="PS00107">
    <property type="entry name" value="PROTEIN_KINASE_ATP"/>
    <property type="match status" value="1"/>
</dbReference>
<dbReference type="Proteomes" id="UP001367030">
    <property type="component" value="Unassembled WGS sequence"/>
</dbReference>
<dbReference type="PROSITE" id="PS50011">
    <property type="entry name" value="PROTEIN_KINASE_DOM"/>
    <property type="match status" value="1"/>
</dbReference>
<evidence type="ECO:0000313" key="11">
    <source>
        <dbReference type="Proteomes" id="UP001367030"/>
    </source>
</evidence>
<dbReference type="GO" id="GO:0016301">
    <property type="term" value="F:kinase activity"/>
    <property type="evidence" value="ECO:0007669"/>
    <property type="project" value="UniProtKB-KW"/>
</dbReference>
<feature type="region of interest" description="Disordered" evidence="8">
    <location>
        <begin position="355"/>
        <end position="383"/>
    </location>
</feature>
<dbReference type="InterPro" id="IPR008266">
    <property type="entry name" value="Tyr_kinase_AS"/>
</dbReference>
<dbReference type="Gene3D" id="3.30.200.20">
    <property type="entry name" value="Phosphorylase Kinase, domain 1"/>
    <property type="match status" value="1"/>
</dbReference>
<dbReference type="InterPro" id="IPR017441">
    <property type="entry name" value="Protein_kinase_ATP_BS"/>
</dbReference>
<organism evidence="10 11">
    <name type="scientific">Variovorax robiniae</name>
    <dbReference type="NCBI Taxonomy" id="1836199"/>
    <lineage>
        <taxon>Bacteria</taxon>
        <taxon>Pseudomonadati</taxon>
        <taxon>Pseudomonadota</taxon>
        <taxon>Betaproteobacteria</taxon>
        <taxon>Burkholderiales</taxon>
        <taxon>Comamonadaceae</taxon>
        <taxon>Variovorax</taxon>
    </lineage>
</organism>
<keyword evidence="11" id="KW-1185">Reference proteome</keyword>
<dbReference type="PROSITE" id="PS00109">
    <property type="entry name" value="PROTEIN_KINASE_TYR"/>
    <property type="match status" value="1"/>
</dbReference>
<dbReference type="InterPro" id="IPR011009">
    <property type="entry name" value="Kinase-like_dom_sf"/>
</dbReference>
<feature type="domain" description="Protein kinase" evidence="9">
    <location>
        <begin position="40"/>
        <end position="310"/>
    </location>
</feature>
<dbReference type="PANTHER" id="PTHR43671:SF13">
    <property type="entry name" value="SERINE_THREONINE-PROTEIN KINASE NEK2"/>
    <property type="match status" value="1"/>
</dbReference>
<feature type="region of interest" description="Disordered" evidence="8">
    <location>
        <begin position="437"/>
        <end position="570"/>
    </location>
</feature>
<feature type="compositionally biased region" description="Low complexity" evidence="8">
    <location>
        <begin position="437"/>
        <end position="451"/>
    </location>
</feature>
<evidence type="ECO:0000256" key="1">
    <source>
        <dbReference type="ARBA" id="ARBA00010886"/>
    </source>
</evidence>
<evidence type="ECO:0000256" key="7">
    <source>
        <dbReference type="PROSITE-ProRule" id="PRU10141"/>
    </source>
</evidence>
<dbReference type="EC" id="2.7.11.1" evidence="2"/>
<dbReference type="InterPro" id="IPR000719">
    <property type="entry name" value="Prot_kinase_dom"/>
</dbReference>
<evidence type="ECO:0000256" key="3">
    <source>
        <dbReference type="ARBA" id="ARBA00022679"/>
    </source>
</evidence>
<reference evidence="10 11" key="1">
    <citation type="submission" date="2024-03" db="EMBL/GenBank/DDBJ databases">
        <title>Novel species of the genus Variovorax.</title>
        <authorList>
            <person name="Liu Q."/>
            <person name="Xin Y.-H."/>
        </authorList>
    </citation>
    <scope>NUCLEOTIDE SEQUENCE [LARGE SCALE GENOMIC DNA]</scope>
    <source>
        <strain evidence="10 11">KACC 18901</strain>
    </source>
</reference>
<gene>
    <name evidence="10" type="ORF">WKW79_07990</name>
</gene>
<sequence>MTSRPPPDDDERTVWPGAPHPAGSADAGHALPAGALIEGYRITHVLGEGGFGIVYLAWDVALDRPVAIKEYMPSALAVRTHASFGVSARSEQYRDTFEAGLKSFLNEARLLARFDHPALVKVFRFWEANRTAYMVMPYYEGPTLKAALAKIGGPVPEAQLREWLKPLLDALAVIHREQCYHRDVSPDNILLTDGGPLLLDFGAARRVISDMTQALTAVLKPGYAPIEQYGGATAQGPWTDLYALAGVVHFAITGRPPLPSVERVVNDTQPLLATTHAGHYGDSFLRAIDTALSMRPEARPQDVAQFVAMLDVAPSPAASPVSSPAPVVEAPKTTSVFRRASKAVTERLSRTRNLTRTRASIPTPGQPPIAGPASRPATVKAAPKAKATLAAKATATAQRQAAPARGTGKAILAFAAAALLLAGGAAWWWKMRISSPPAASVPAAPEAVAPTEPAPEPQPTPAAIAAPPAPATAPPPAAERPAAPPPVAERPSTPEPAPAPTPSQAPVAEPPVASQAPASAARSRPARPPAAAVERSRPVASGRAVAESRPVPPSESPSTTTPNVGRRPARCSDIVLKSSMESLSPEEVAFLKRECR</sequence>
<feature type="compositionally biased region" description="Pro residues" evidence="8">
    <location>
        <begin position="467"/>
        <end position="503"/>
    </location>
</feature>
<keyword evidence="4 7" id="KW-0547">Nucleotide-binding</keyword>
<protein>
    <recommendedName>
        <fullName evidence="2">non-specific serine/threonine protein kinase</fullName>
        <ecNumber evidence="2">2.7.11.1</ecNumber>
    </recommendedName>
</protein>
<comment type="similarity">
    <text evidence="1">Belongs to the protein kinase superfamily. NEK Ser/Thr protein kinase family. NIMA subfamily.</text>
</comment>
<dbReference type="RefSeq" id="WP_340334563.1">
    <property type="nucleotide sequence ID" value="NZ_JBBKZS010000002.1"/>
</dbReference>
<feature type="binding site" evidence="7">
    <location>
        <position position="69"/>
    </location>
    <ligand>
        <name>ATP</name>
        <dbReference type="ChEBI" id="CHEBI:30616"/>
    </ligand>
</feature>
<dbReference type="PANTHER" id="PTHR43671">
    <property type="entry name" value="SERINE/THREONINE-PROTEIN KINASE NEK"/>
    <property type="match status" value="1"/>
</dbReference>
<dbReference type="InterPro" id="IPR050660">
    <property type="entry name" value="NEK_Ser/Thr_kinase"/>
</dbReference>
<keyword evidence="5 10" id="KW-0418">Kinase</keyword>
<evidence type="ECO:0000256" key="6">
    <source>
        <dbReference type="ARBA" id="ARBA00022840"/>
    </source>
</evidence>
<name>A0ABU8X3X1_9BURK</name>
<evidence type="ECO:0000256" key="2">
    <source>
        <dbReference type="ARBA" id="ARBA00012513"/>
    </source>
</evidence>
<dbReference type="Gene3D" id="1.10.510.10">
    <property type="entry name" value="Transferase(Phosphotransferase) domain 1"/>
    <property type="match status" value="1"/>
</dbReference>
<dbReference type="CDD" id="cd14014">
    <property type="entry name" value="STKc_PknB_like"/>
    <property type="match status" value="1"/>
</dbReference>
<evidence type="ECO:0000256" key="4">
    <source>
        <dbReference type="ARBA" id="ARBA00022741"/>
    </source>
</evidence>
<feature type="region of interest" description="Disordered" evidence="8">
    <location>
        <begin position="1"/>
        <end position="26"/>
    </location>
</feature>
<dbReference type="SUPFAM" id="SSF56112">
    <property type="entry name" value="Protein kinase-like (PK-like)"/>
    <property type="match status" value="1"/>
</dbReference>
<keyword evidence="6 7" id="KW-0067">ATP-binding</keyword>
<proteinExistence type="inferred from homology"/>
<evidence type="ECO:0000259" key="9">
    <source>
        <dbReference type="PROSITE" id="PS50011"/>
    </source>
</evidence>
<dbReference type="Pfam" id="PF00069">
    <property type="entry name" value="Pkinase"/>
    <property type="match status" value="1"/>
</dbReference>
<feature type="compositionally biased region" description="Low complexity" evidence="8">
    <location>
        <begin position="504"/>
        <end position="541"/>
    </location>
</feature>
<evidence type="ECO:0000256" key="8">
    <source>
        <dbReference type="SAM" id="MobiDB-lite"/>
    </source>
</evidence>
<comment type="caution">
    <text evidence="10">The sequence shown here is derived from an EMBL/GenBank/DDBJ whole genome shotgun (WGS) entry which is preliminary data.</text>
</comment>